<evidence type="ECO:0000313" key="2">
    <source>
        <dbReference type="Proteomes" id="UP001303046"/>
    </source>
</evidence>
<comment type="caution">
    <text evidence="1">The sequence shown here is derived from an EMBL/GenBank/DDBJ whole genome shotgun (WGS) entry which is preliminary data.</text>
</comment>
<accession>A0ABR1DV47</accession>
<evidence type="ECO:0000313" key="1">
    <source>
        <dbReference type="EMBL" id="KAK6754310.1"/>
    </source>
</evidence>
<dbReference type="EMBL" id="JAVFWL010000005">
    <property type="protein sequence ID" value="KAK6754310.1"/>
    <property type="molecule type" value="Genomic_DNA"/>
</dbReference>
<sequence>MRLHQAISRSVSLRRALQANQIFTRTLTQLRKEDGSVARSPADVAKAVQEFYSQLFSSKRLPASIPWYQLDDVPPILADEVSRAVKKMKLGKAPGPDLITANH</sequence>
<gene>
    <name evidence="1" type="primary">Necator_chrV.g18151</name>
    <name evidence="1" type="ORF">RB195_013360</name>
</gene>
<organism evidence="1 2">
    <name type="scientific">Necator americanus</name>
    <name type="common">Human hookworm</name>
    <dbReference type="NCBI Taxonomy" id="51031"/>
    <lineage>
        <taxon>Eukaryota</taxon>
        <taxon>Metazoa</taxon>
        <taxon>Ecdysozoa</taxon>
        <taxon>Nematoda</taxon>
        <taxon>Chromadorea</taxon>
        <taxon>Rhabditida</taxon>
        <taxon>Rhabditina</taxon>
        <taxon>Rhabditomorpha</taxon>
        <taxon>Strongyloidea</taxon>
        <taxon>Ancylostomatidae</taxon>
        <taxon>Bunostominae</taxon>
        <taxon>Necator</taxon>
    </lineage>
</organism>
<evidence type="ECO:0008006" key="3">
    <source>
        <dbReference type="Google" id="ProtNLM"/>
    </source>
</evidence>
<proteinExistence type="predicted"/>
<protein>
    <recommendedName>
        <fullName evidence="3">Reverse transcriptase domain-containing protein</fullName>
    </recommendedName>
</protein>
<dbReference type="Proteomes" id="UP001303046">
    <property type="component" value="Unassembled WGS sequence"/>
</dbReference>
<reference evidence="1 2" key="1">
    <citation type="submission" date="2023-08" db="EMBL/GenBank/DDBJ databases">
        <title>A Necator americanus chromosomal reference genome.</title>
        <authorList>
            <person name="Ilik V."/>
            <person name="Petrzelkova K.J."/>
            <person name="Pardy F."/>
            <person name="Fuh T."/>
            <person name="Niatou-Singa F.S."/>
            <person name="Gouil Q."/>
            <person name="Baker L."/>
            <person name="Ritchie M.E."/>
            <person name="Jex A.R."/>
            <person name="Gazzola D."/>
            <person name="Li H."/>
            <person name="Toshio Fujiwara R."/>
            <person name="Zhan B."/>
            <person name="Aroian R.V."/>
            <person name="Pafco B."/>
            <person name="Schwarz E.M."/>
        </authorList>
    </citation>
    <scope>NUCLEOTIDE SEQUENCE [LARGE SCALE GENOMIC DNA]</scope>
    <source>
        <strain evidence="1 2">Aroian</strain>
        <tissue evidence="1">Whole animal</tissue>
    </source>
</reference>
<name>A0ABR1DV47_NECAM</name>
<keyword evidence="2" id="KW-1185">Reference proteome</keyword>